<keyword evidence="4" id="KW-1185">Reference proteome</keyword>
<accession>A0A836ITS3</accession>
<evidence type="ECO:0000256" key="1">
    <source>
        <dbReference type="SAM" id="MobiDB-lite"/>
    </source>
</evidence>
<dbReference type="RefSeq" id="XP_067756750.1">
    <property type="nucleotide sequence ID" value="XM_067900729.1"/>
</dbReference>
<feature type="region of interest" description="Disordered" evidence="1">
    <location>
        <begin position="1"/>
        <end position="43"/>
    </location>
</feature>
<evidence type="ECO:0000313" key="4">
    <source>
        <dbReference type="Proteomes" id="UP000674318"/>
    </source>
</evidence>
<organism evidence="3 4">
    <name type="scientific">Porcisia hertigi</name>
    <dbReference type="NCBI Taxonomy" id="2761500"/>
    <lineage>
        <taxon>Eukaryota</taxon>
        <taxon>Discoba</taxon>
        <taxon>Euglenozoa</taxon>
        <taxon>Kinetoplastea</taxon>
        <taxon>Metakinetoplastina</taxon>
        <taxon>Trypanosomatida</taxon>
        <taxon>Trypanosomatidae</taxon>
        <taxon>Leishmaniinae</taxon>
        <taxon>Porcisia</taxon>
    </lineage>
</organism>
<protein>
    <submittedName>
        <fullName evidence="3">Uncharacterized protein</fullName>
    </submittedName>
</protein>
<dbReference type="GeneID" id="94290806"/>
<proteinExistence type="predicted"/>
<keyword evidence="2" id="KW-1133">Transmembrane helix</keyword>
<dbReference type="EMBL" id="JAFJZO010000025">
    <property type="protein sequence ID" value="KAG5502978.1"/>
    <property type="molecule type" value="Genomic_DNA"/>
</dbReference>
<name>A0A836ITS3_9TRYP</name>
<dbReference type="Proteomes" id="UP000674318">
    <property type="component" value="Unassembled WGS sequence"/>
</dbReference>
<sequence length="129" mass="14136">MPPRRKSSSRPMSRSPSQNSPSASRRPSGLVTKKSPSLPAPDPAAVQRLIDEALAHARERRASQDTTAPIMKAGASAHQPVPTRRARPFFPASASEKIRDMLGAFLVTCITVYFTWAGYAFYHELSSKQ</sequence>
<keyword evidence="2" id="KW-0472">Membrane</keyword>
<keyword evidence="2" id="KW-0812">Transmembrane</keyword>
<gene>
    <name evidence="3" type="ORF">JKF63_04751</name>
</gene>
<dbReference type="KEGG" id="phet:94290806"/>
<evidence type="ECO:0000256" key="2">
    <source>
        <dbReference type="SAM" id="Phobius"/>
    </source>
</evidence>
<dbReference type="AlphaFoldDB" id="A0A836ITS3"/>
<feature type="compositionally biased region" description="Low complexity" evidence="1">
    <location>
        <begin position="9"/>
        <end position="28"/>
    </location>
</feature>
<dbReference type="OrthoDB" id="267731at2759"/>
<comment type="caution">
    <text evidence="3">The sequence shown here is derived from an EMBL/GenBank/DDBJ whole genome shotgun (WGS) entry which is preliminary data.</text>
</comment>
<feature type="transmembrane region" description="Helical" evidence="2">
    <location>
        <begin position="102"/>
        <end position="122"/>
    </location>
</feature>
<reference evidence="3 4" key="1">
    <citation type="submission" date="2021-02" db="EMBL/GenBank/DDBJ databases">
        <title>Porcisia hertigi Genome sequencing and assembly.</title>
        <authorList>
            <person name="Almutairi H."/>
            <person name="Gatherer D."/>
        </authorList>
    </citation>
    <scope>NUCLEOTIDE SEQUENCE [LARGE SCALE GENOMIC DNA]</scope>
    <source>
        <strain evidence="3 4">C119</strain>
    </source>
</reference>
<evidence type="ECO:0000313" key="3">
    <source>
        <dbReference type="EMBL" id="KAG5502978.1"/>
    </source>
</evidence>
<feature type="region of interest" description="Disordered" evidence="1">
    <location>
        <begin position="55"/>
        <end position="85"/>
    </location>
</feature>